<reference evidence="5" key="2">
    <citation type="submission" date="2020-10" db="UniProtKB">
        <authorList>
            <consortium name="WormBaseParasite"/>
        </authorList>
    </citation>
    <scope>IDENTIFICATION</scope>
</reference>
<feature type="chain" id="PRO_5029019654" evidence="3">
    <location>
        <begin position="28"/>
        <end position="114"/>
    </location>
</feature>
<feature type="region of interest" description="Disordered" evidence="1">
    <location>
        <begin position="95"/>
        <end position="114"/>
    </location>
</feature>
<evidence type="ECO:0000256" key="1">
    <source>
        <dbReference type="SAM" id="MobiDB-lite"/>
    </source>
</evidence>
<dbReference type="AlphaFoldDB" id="A0A7E4VJL2"/>
<keyword evidence="3" id="KW-0732">Signal</keyword>
<accession>A0A7E4VJL2</accession>
<dbReference type="Proteomes" id="UP000492821">
    <property type="component" value="Unassembled WGS sequence"/>
</dbReference>
<evidence type="ECO:0000256" key="2">
    <source>
        <dbReference type="SAM" id="Phobius"/>
    </source>
</evidence>
<feature type="compositionally biased region" description="Polar residues" evidence="1">
    <location>
        <begin position="95"/>
        <end position="108"/>
    </location>
</feature>
<feature type="signal peptide" evidence="3">
    <location>
        <begin position="1"/>
        <end position="27"/>
    </location>
</feature>
<sequence>MVCLTARAAAPLLILLLLNCCWLLVLGHDTDDDNNNTTTLSPNEDEFVYVLTPVEVDVGMIMTGIVIIVFILAVTACVIAGCVIAYFFFRKKRPSTSATLSGSGQSAANPACDV</sequence>
<dbReference type="WBParaSite" id="Pan_g21306.t1">
    <property type="protein sequence ID" value="Pan_g21306.t1"/>
    <property type="gene ID" value="Pan_g21306"/>
</dbReference>
<name>A0A7E4VJL2_PANRE</name>
<proteinExistence type="predicted"/>
<protein>
    <submittedName>
        <fullName evidence="5">Membrane protein ORF59</fullName>
    </submittedName>
</protein>
<keyword evidence="2" id="KW-0472">Membrane</keyword>
<keyword evidence="2" id="KW-0812">Transmembrane</keyword>
<feature type="transmembrane region" description="Helical" evidence="2">
    <location>
        <begin position="61"/>
        <end position="89"/>
    </location>
</feature>
<reference evidence="4" key="1">
    <citation type="journal article" date="2013" name="Genetics">
        <title>The draft genome and transcriptome of Panagrellus redivivus are shaped by the harsh demands of a free-living lifestyle.</title>
        <authorList>
            <person name="Srinivasan J."/>
            <person name="Dillman A.R."/>
            <person name="Macchietto M.G."/>
            <person name="Heikkinen L."/>
            <person name="Lakso M."/>
            <person name="Fracchia K.M."/>
            <person name="Antoshechkin I."/>
            <person name="Mortazavi A."/>
            <person name="Wong G."/>
            <person name="Sternberg P.W."/>
        </authorList>
    </citation>
    <scope>NUCLEOTIDE SEQUENCE [LARGE SCALE GENOMIC DNA]</scope>
    <source>
        <strain evidence="4">MT8872</strain>
    </source>
</reference>
<keyword evidence="2" id="KW-1133">Transmembrane helix</keyword>
<keyword evidence="4" id="KW-1185">Reference proteome</keyword>
<evidence type="ECO:0000256" key="3">
    <source>
        <dbReference type="SAM" id="SignalP"/>
    </source>
</evidence>
<organism evidence="4 5">
    <name type="scientific">Panagrellus redivivus</name>
    <name type="common">Microworm</name>
    <dbReference type="NCBI Taxonomy" id="6233"/>
    <lineage>
        <taxon>Eukaryota</taxon>
        <taxon>Metazoa</taxon>
        <taxon>Ecdysozoa</taxon>
        <taxon>Nematoda</taxon>
        <taxon>Chromadorea</taxon>
        <taxon>Rhabditida</taxon>
        <taxon>Tylenchina</taxon>
        <taxon>Panagrolaimomorpha</taxon>
        <taxon>Panagrolaimoidea</taxon>
        <taxon>Panagrolaimidae</taxon>
        <taxon>Panagrellus</taxon>
    </lineage>
</organism>
<evidence type="ECO:0000313" key="4">
    <source>
        <dbReference type="Proteomes" id="UP000492821"/>
    </source>
</evidence>
<evidence type="ECO:0000313" key="5">
    <source>
        <dbReference type="WBParaSite" id="Pan_g21306.t1"/>
    </source>
</evidence>